<name>A0A0F8ZEB5_9ZZZZ</name>
<accession>A0A0F8ZEB5</accession>
<dbReference type="AlphaFoldDB" id="A0A0F8ZEB5"/>
<gene>
    <name evidence="1" type="ORF">LCGC14_2980280</name>
</gene>
<proteinExistence type="predicted"/>
<protein>
    <submittedName>
        <fullName evidence="1">Uncharacterized protein</fullName>
    </submittedName>
</protein>
<reference evidence="1" key="1">
    <citation type="journal article" date="2015" name="Nature">
        <title>Complex archaea that bridge the gap between prokaryotes and eukaryotes.</title>
        <authorList>
            <person name="Spang A."/>
            <person name="Saw J.H."/>
            <person name="Jorgensen S.L."/>
            <person name="Zaremba-Niedzwiedzka K."/>
            <person name="Martijn J."/>
            <person name="Lind A.E."/>
            <person name="van Eijk R."/>
            <person name="Schleper C."/>
            <person name="Guy L."/>
            <person name="Ettema T.J."/>
        </authorList>
    </citation>
    <scope>NUCLEOTIDE SEQUENCE</scope>
</reference>
<organism evidence="1">
    <name type="scientific">marine sediment metagenome</name>
    <dbReference type="NCBI Taxonomy" id="412755"/>
    <lineage>
        <taxon>unclassified sequences</taxon>
        <taxon>metagenomes</taxon>
        <taxon>ecological metagenomes</taxon>
    </lineage>
</organism>
<comment type="caution">
    <text evidence="1">The sequence shown here is derived from an EMBL/GenBank/DDBJ whole genome shotgun (WGS) entry which is preliminary data.</text>
</comment>
<dbReference type="EMBL" id="LAZR01060844">
    <property type="protein sequence ID" value="KKK64829.1"/>
    <property type="molecule type" value="Genomic_DNA"/>
</dbReference>
<evidence type="ECO:0000313" key="1">
    <source>
        <dbReference type="EMBL" id="KKK64829.1"/>
    </source>
</evidence>
<sequence>MVSKYRKSFVSTGALTGEPVTILVEYIEAKGFKGVSIESLEGEFTSPEEFETAYKRHSASDEVVSDKIYNFLPMTLRTAQTLKNLLGEAMAASEGH</sequence>